<keyword evidence="3 7" id="KW-0812">Transmembrane</keyword>
<reference evidence="9" key="1">
    <citation type="journal article" date="2019" name="Int. J. Syst. Evol. Microbiol.">
        <title>The Global Catalogue of Microorganisms (GCM) 10K type strain sequencing project: providing services to taxonomists for standard genome sequencing and annotation.</title>
        <authorList>
            <consortium name="The Broad Institute Genomics Platform"/>
            <consortium name="The Broad Institute Genome Sequencing Center for Infectious Disease"/>
            <person name="Wu L."/>
            <person name="Ma J."/>
        </authorList>
    </citation>
    <scope>NUCLEOTIDE SEQUENCE [LARGE SCALE GENOMIC DNA]</scope>
    <source>
        <strain evidence="9">JCM 11117</strain>
    </source>
</reference>
<protein>
    <submittedName>
        <fullName evidence="8">Sodium:solute symporter family protein</fullName>
    </submittedName>
</protein>
<feature type="transmembrane region" description="Helical" evidence="7">
    <location>
        <begin position="294"/>
        <end position="319"/>
    </location>
</feature>
<feature type="transmembrane region" description="Helical" evidence="7">
    <location>
        <begin position="427"/>
        <end position="449"/>
    </location>
</feature>
<dbReference type="Gene3D" id="1.20.1730.10">
    <property type="entry name" value="Sodium/glucose cotransporter"/>
    <property type="match status" value="1"/>
</dbReference>
<dbReference type="InterPro" id="IPR038377">
    <property type="entry name" value="Na/Glc_symporter_sf"/>
</dbReference>
<feature type="transmembrane region" description="Helical" evidence="7">
    <location>
        <begin position="252"/>
        <end position="273"/>
    </location>
</feature>
<dbReference type="NCBIfam" id="TIGR00813">
    <property type="entry name" value="sss"/>
    <property type="match status" value="1"/>
</dbReference>
<feature type="transmembrane region" description="Helical" evidence="7">
    <location>
        <begin position="20"/>
        <end position="40"/>
    </location>
</feature>
<evidence type="ECO:0000256" key="5">
    <source>
        <dbReference type="ARBA" id="ARBA00023136"/>
    </source>
</evidence>
<feature type="transmembrane region" description="Helical" evidence="7">
    <location>
        <begin position="60"/>
        <end position="81"/>
    </location>
</feature>
<comment type="subcellular location">
    <subcellularLocation>
        <location evidence="1">Membrane</location>
        <topology evidence="1">Multi-pass membrane protein</topology>
    </subcellularLocation>
</comment>
<dbReference type="InterPro" id="IPR001734">
    <property type="entry name" value="Na/solute_symporter"/>
</dbReference>
<feature type="transmembrane region" description="Helical" evidence="7">
    <location>
        <begin position="136"/>
        <end position="157"/>
    </location>
</feature>
<evidence type="ECO:0000256" key="7">
    <source>
        <dbReference type="SAM" id="Phobius"/>
    </source>
</evidence>
<evidence type="ECO:0000256" key="3">
    <source>
        <dbReference type="ARBA" id="ARBA00022692"/>
    </source>
</evidence>
<dbReference type="Pfam" id="PF00474">
    <property type="entry name" value="SSF"/>
    <property type="match status" value="1"/>
</dbReference>
<dbReference type="Proteomes" id="UP001499967">
    <property type="component" value="Unassembled WGS sequence"/>
</dbReference>
<keyword evidence="4 7" id="KW-1133">Transmembrane helix</keyword>
<evidence type="ECO:0000256" key="6">
    <source>
        <dbReference type="RuleBase" id="RU362091"/>
    </source>
</evidence>
<evidence type="ECO:0000256" key="1">
    <source>
        <dbReference type="ARBA" id="ARBA00004141"/>
    </source>
</evidence>
<organism evidence="8 9">
    <name type="scientific">Pseudonocardia zijingensis</name>
    <dbReference type="NCBI Taxonomy" id="153376"/>
    <lineage>
        <taxon>Bacteria</taxon>
        <taxon>Bacillati</taxon>
        <taxon>Actinomycetota</taxon>
        <taxon>Actinomycetes</taxon>
        <taxon>Pseudonocardiales</taxon>
        <taxon>Pseudonocardiaceae</taxon>
        <taxon>Pseudonocardia</taxon>
    </lineage>
</organism>
<proteinExistence type="inferred from homology"/>
<feature type="transmembrane region" description="Helical" evidence="7">
    <location>
        <begin position="197"/>
        <end position="215"/>
    </location>
</feature>
<feature type="transmembrane region" description="Helical" evidence="7">
    <location>
        <begin position="487"/>
        <end position="509"/>
    </location>
</feature>
<feature type="transmembrane region" description="Helical" evidence="7">
    <location>
        <begin position="93"/>
        <end position="115"/>
    </location>
</feature>
<feature type="transmembrane region" description="Helical" evidence="7">
    <location>
        <begin position="576"/>
        <end position="595"/>
    </location>
</feature>
<accession>A0ABP3ZWQ4</accession>
<comment type="caution">
    <text evidence="8">The sequence shown here is derived from an EMBL/GenBank/DDBJ whole genome shotgun (WGS) entry which is preliminary data.</text>
</comment>
<evidence type="ECO:0000256" key="4">
    <source>
        <dbReference type="ARBA" id="ARBA00022989"/>
    </source>
</evidence>
<keyword evidence="9" id="KW-1185">Reference proteome</keyword>
<dbReference type="EMBL" id="BAAAHP010000038">
    <property type="protein sequence ID" value="GAA0928032.1"/>
    <property type="molecule type" value="Genomic_DNA"/>
</dbReference>
<dbReference type="PROSITE" id="PS50283">
    <property type="entry name" value="NA_SOLUT_SYMP_3"/>
    <property type="match status" value="1"/>
</dbReference>
<feature type="transmembrane region" description="Helical" evidence="7">
    <location>
        <begin position="163"/>
        <end position="185"/>
    </location>
</feature>
<comment type="similarity">
    <text evidence="2 6">Belongs to the sodium:solute symporter (SSF) (TC 2.A.21) family.</text>
</comment>
<dbReference type="PANTHER" id="PTHR11819">
    <property type="entry name" value="SOLUTE CARRIER FAMILY 5"/>
    <property type="match status" value="1"/>
</dbReference>
<evidence type="ECO:0000313" key="9">
    <source>
        <dbReference type="Proteomes" id="UP001499967"/>
    </source>
</evidence>
<name>A0ABP3ZWQ4_9PSEU</name>
<feature type="transmembrane region" description="Helical" evidence="7">
    <location>
        <begin position="351"/>
        <end position="378"/>
    </location>
</feature>
<dbReference type="CDD" id="cd11478">
    <property type="entry name" value="SLC5sbd_u2"/>
    <property type="match status" value="1"/>
</dbReference>
<evidence type="ECO:0000313" key="8">
    <source>
        <dbReference type="EMBL" id="GAA0928032.1"/>
    </source>
</evidence>
<sequence>MVATGSGVLAQTDLRLDTIWIDYVFVVFYFVLVLGIGVLARRSIASSLDFLLSGRSLPAWVTGLAFISANLGAIELIGMMANGAQYGMPTVHYYWIGAIPAMVFLGIVMMPFYYGSKARSVPEFLLMRFNATTQRVNGITFALAAVLIAGVNLYALGLILEALLGWSLVLAIPVAALVVLSYTFLGGLNAAIYNEVLQFFVILALLIPLTVAGLARVGGWNGLVTQVSALPPGPEQLSSWPGTSLTEIMNPFLSVLGIVFGLGFVLSFGYWTTNFAEVQRALSARSMSAARRTPIIGAFPKALIPLVIVIPGMIAGVLVPQLTTLKQGGPTDVTYNNALSLLMNEVLPNGILGVALAGLLASFMAGMAANVSSLNTVFTYDLWQDWIRPGQPDEYYLRVGRTVTVVGCLLAIGTAFIAGSFENLMDYIQALFSFFNAPLFAIFILGLFWKRMTGTAGWTGLIGGTIAAVIVDTLVRTEVIAVSSQAGSFIGASAAFVVGIAVAVVVTTFTTSKPDSELVGLVWALTPREGRAKVGQVAPSAADEVAAGTAAAPRRYAAIEEVPTAMHDEEGAWWQSPVVMGVLVLALTLVLYLIFA</sequence>
<dbReference type="PANTHER" id="PTHR11819:SF195">
    <property type="entry name" value="SODIUM_GLUCOSE COTRANSPORTER 4"/>
    <property type="match status" value="1"/>
</dbReference>
<evidence type="ECO:0000256" key="2">
    <source>
        <dbReference type="ARBA" id="ARBA00006434"/>
    </source>
</evidence>
<gene>
    <name evidence="8" type="ORF">GCM10009559_14200</name>
</gene>
<feature type="transmembrane region" description="Helical" evidence="7">
    <location>
        <begin position="399"/>
        <end position="421"/>
    </location>
</feature>
<keyword evidence="5 7" id="KW-0472">Membrane</keyword>